<dbReference type="EMBL" id="QXFT01001644">
    <property type="protein sequence ID" value="KAE9313540.1"/>
    <property type="molecule type" value="Genomic_DNA"/>
</dbReference>
<evidence type="ECO:0000313" key="7">
    <source>
        <dbReference type="Proteomes" id="UP000435112"/>
    </source>
</evidence>
<keyword evidence="6" id="KW-1185">Reference proteome</keyword>
<sequence>MQHTLELRRSFAAGGRQLEKEAWKHVKSKYDVRAYCSCRALHGIASRHERSDVLSSSSSSDSTPHRSTMDKITSIASSTSSGDSDHYRLKKTTRRPAVVLSSRKQLGRTADPDREARQPVAEVEIPG</sequence>
<evidence type="ECO:0000313" key="4">
    <source>
        <dbReference type="EMBL" id="KAE9313540.1"/>
    </source>
</evidence>
<dbReference type="EMBL" id="QXFU01003206">
    <property type="protein sequence ID" value="KAE8977415.1"/>
    <property type="molecule type" value="Genomic_DNA"/>
</dbReference>
<evidence type="ECO:0000313" key="5">
    <source>
        <dbReference type="Proteomes" id="UP000429607"/>
    </source>
</evidence>
<accession>A0A6A3I9A6</accession>
<comment type="caution">
    <text evidence="2">The sequence shown here is derived from an EMBL/GenBank/DDBJ whole genome shotgun (WGS) entry which is preliminary data.</text>
</comment>
<feature type="compositionally biased region" description="Low complexity" evidence="1">
    <location>
        <begin position="70"/>
        <end position="82"/>
    </location>
</feature>
<feature type="compositionally biased region" description="Low complexity" evidence="1">
    <location>
        <begin position="53"/>
        <end position="62"/>
    </location>
</feature>
<dbReference type="EMBL" id="QXFV01000695">
    <property type="protein sequence ID" value="KAE9030091.1"/>
    <property type="molecule type" value="Genomic_DNA"/>
</dbReference>
<dbReference type="Proteomes" id="UP000435112">
    <property type="component" value="Unassembled WGS sequence"/>
</dbReference>
<name>A0A6A3I9A6_9STRA</name>
<gene>
    <name evidence="3" type="ORF">PR001_g11348</name>
    <name evidence="2" type="ORF">PR002_g25026</name>
    <name evidence="4" type="ORF">PR003_g19473</name>
</gene>
<reference evidence="5 7" key="1">
    <citation type="submission" date="2018-09" db="EMBL/GenBank/DDBJ databases">
        <title>Genomic investigation of the strawberry pathogen Phytophthora fragariae indicates pathogenicity is determined by transcriptional variation in three key races.</title>
        <authorList>
            <person name="Adams T.M."/>
            <person name="Armitage A.D."/>
            <person name="Sobczyk M.K."/>
            <person name="Bates H.J."/>
            <person name="Dunwell J.M."/>
            <person name="Nellist C.F."/>
            <person name="Harrison R.J."/>
        </authorList>
    </citation>
    <scope>NUCLEOTIDE SEQUENCE [LARGE SCALE GENOMIC DNA]</scope>
    <source>
        <strain evidence="3 5">SCRP249</strain>
        <strain evidence="2 7">SCRP324</strain>
        <strain evidence="4 6">SCRP333</strain>
    </source>
</reference>
<dbReference type="Proteomes" id="UP000429607">
    <property type="component" value="Unassembled WGS sequence"/>
</dbReference>
<feature type="region of interest" description="Disordered" evidence="1">
    <location>
        <begin position="47"/>
        <end position="127"/>
    </location>
</feature>
<evidence type="ECO:0000256" key="1">
    <source>
        <dbReference type="SAM" id="MobiDB-lite"/>
    </source>
</evidence>
<dbReference type="Proteomes" id="UP000434957">
    <property type="component" value="Unassembled WGS sequence"/>
</dbReference>
<evidence type="ECO:0000313" key="3">
    <source>
        <dbReference type="EMBL" id="KAE9030091.1"/>
    </source>
</evidence>
<proteinExistence type="predicted"/>
<protein>
    <submittedName>
        <fullName evidence="2">Uncharacterized protein</fullName>
    </submittedName>
</protein>
<evidence type="ECO:0000313" key="2">
    <source>
        <dbReference type="EMBL" id="KAE8977415.1"/>
    </source>
</evidence>
<dbReference type="AlphaFoldDB" id="A0A6A3I9A6"/>
<evidence type="ECO:0000313" key="6">
    <source>
        <dbReference type="Proteomes" id="UP000434957"/>
    </source>
</evidence>
<organism evidence="2 7">
    <name type="scientific">Phytophthora rubi</name>
    <dbReference type="NCBI Taxonomy" id="129364"/>
    <lineage>
        <taxon>Eukaryota</taxon>
        <taxon>Sar</taxon>
        <taxon>Stramenopiles</taxon>
        <taxon>Oomycota</taxon>
        <taxon>Peronosporomycetes</taxon>
        <taxon>Peronosporales</taxon>
        <taxon>Peronosporaceae</taxon>
        <taxon>Phytophthora</taxon>
    </lineage>
</organism>